<keyword evidence="5 13" id="KW-0349">Heme</keyword>
<dbReference type="InParanoid" id="A0A0C3F374"/>
<keyword evidence="7 13" id="KW-0479">Metal-binding</keyword>
<dbReference type="Pfam" id="PF00067">
    <property type="entry name" value="p450"/>
    <property type="match status" value="1"/>
</dbReference>
<dbReference type="GO" id="GO:0004497">
    <property type="term" value="F:monooxygenase activity"/>
    <property type="evidence" value="ECO:0007669"/>
    <property type="project" value="UniProtKB-KW"/>
</dbReference>
<evidence type="ECO:0000313" key="15">
    <source>
        <dbReference type="Proteomes" id="UP000054166"/>
    </source>
</evidence>
<dbReference type="OrthoDB" id="1470350at2759"/>
<dbReference type="PANTHER" id="PTHR24305">
    <property type="entry name" value="CYTOCHROME P450"/>
    <property type="match status" value="1"/>
</dbReference>
<gene>
    <name evidence="14" type="ORF">PILCRDRAFT_10611</name>
</gene>
<sequence length="504" mass="56388">MAPIQQTFFEVIILLAGLWLLSKGVRILRRPAKTTRLKGPESKSLVFGNSRFLSSQQDVAPVLEEWAERYEAMFRIPEVLGRTTIILCDPKAIQHFYSKETYVYVHDALGKALTADILASVFFDSAYMVKEAWDSILDSSENGEAVIDVQDWMNHVALDSVGIGGFSHDFGTLRGECSTIAEIFDSFGKLKPTVLQILLLVLSTAFPVLTHLRPSKSLVRKFKLAAEEISMELLQKARKEKEGIVEGKEDHSIIGLLVKAASDDSELHMSEDEVIAQMKVLILAGYETISISLTWALIELSKNQSFQTTLREELVAHYSKGGDPTYDQLTNDLPYLDAVVHEVLRLHAPLWQTNRVAAEDDIIPLSVPIQTADDKTVDRVSIAAGQAITVPIRTVNRSISIWGADAKEFKPQRWLEEGGIQEKAVEIRGYRHLLTFVDGPRTCLGKGFALTEFKATLSVLVRNYTFELRDGPDTEFEMGKTILPRPKVSGEDGCRMPLRIRRVD</sequence>
<keyword evidence="6" id="KW-0812">Transmembrane</keyword>
<evidence type="ECO:0000256" key="2">
    <source>
        <dbReference type="ARBA" id="ARBA00004370"/>
    </source>
</evidence>
<keyword evidence="12" id="KW-0472">Membrane</keyword>
<comment type="cofactor">
    <cofactor evidence="1 13">
        <name>heme</name>
        <dbReference type="ChEBI" id="CHEBI:30413"/>
    </cofactor>
</comment>
<evidence type="ECO:0000256" key="1">
    <source>
        <dbReference type="ARBA" id="ARBA00001971"/>
    </source>
</evidence>
<dbReference type="InterPro" id="IPR001128">
    <property type="entry name" value="Cyt_P450"/>
</dbReference>
<accession>A0A0C3F374</accession>
<keyword evidence="9" id="KW-0560">Oxidoreductase</keyword>
<evidence type="ECO:0000256" key="4">
    <source>
        <dbReference type="ARBA" id="ARBA00010617"/>
    </source>
</evidence>
<feature type="binding site" description="axial binding residue" evidence="13">
    <location>
        <position position="443"/>
    </location>
    <ligand>
        <name>heme</name>
        <dbReference type="ChEBI" id="CHEBI:30413"/>
    </ligand>
    <ligandPart>
        <name>Fe</name>
        <dbReference type="ChEBI" id="CHEBI:18248"/>
    </ligandPart>
</feature>
<dbReference type="EMBL" id="KN833011">
    <property type="protein sequence ID" value="KIM79200.1"/>
    <property type="molecule type" value="Genomic_DNA"/>
</dbReference>
<protein>
    <recommendedName>
        <fullName evidence="16">Cytochrome P450</fullName>
    </recommendedName>
</protein>
<dbReference type="PRINTS" id="PR00385">
    <property type="entry name" value="P450"/>
</dbReference>
<evidence type="ECO:0000256" key="13">
    <source>
        <dbReference type="PIRSR" id="PIRSR602403-1"/>
    </source>
</evidence>
<evidence type="ECO:0000256" key="11">
    <source>
        <dbReference type="ARBA" id="ARBA00023033"/>
    </source>
</evidence>
<dbReference type="Proteomes" id="UP000054166">
    <property type="component" value="Unassembled WGS sequence"/>
</dbReference>
<keyword evidence="15" id="KW-1185">Reference proteome</keyword>
<dbReference type="HOGENOM" id="CLU_001570_5_11_1"/>
<dbReference type="GO" id="GO:0016705">
    <property type="term" value="F:oxidoreductase activity, acting on paired donors, with incorporation or reduction of molecular oxygen"/>
    <property type="evidence" value="ECO:0007669"/>
    <property type="project" value="InterPro"/>
</dbReference>
<dbReference type="PANTHER" id="PTHR24305:SF166">
    <property type="entry name" value="CYTOCHROME P450 12A4, MITOCHONDRIAL-RELATED"/>
    <property type="match status" value="1"/>
</dbReference>
<dbReference type="InterPro" id="IPR002403">
    <property type="entry name" value="Cyt_P450_E_grp-IV"/>
</dbReference>
<evidence type="ECO:0000256" key="6">
    <source>
        <dbReference type="ARBA" id="ARBA00022692"/>
    </source>
</evidence>
<dbReference type="STRING" id="765440.A0A0C3F374"/>
<evidence type="ECO:0000256" key="3">
    <source>
        <dbReference type="ARBA" id="ARBA00004721"/>
    </source>
</evidence>
<evidence type="ECO:0000256" key="9">
    <source>
        <dbReference type="ARBA" id="ARBA00023002"/>
    </source>
</evidence>
<dbReference type="InterPro" id="IPR036396">
    <property type="entry name" value="Cyt_P450_sf"/>
</dbReference>
<keyword evidence="10 13" id="KW-0408">Iron</keyword>
<keyword evidence="8" id="KW-1133">Transmembrane helix</keyword>
<keyword evidence="11" id="KW-0503">Monooxygenase</keyword>
<evidence type="ECO:0000256" key="5">
    <source>
        <dbReference type="ARBA" id="ARBA00022617"/>
    </source>
</evidence>
<dbReference type="GO" id="GO:0020037">
    <property type="term" value="F:heme binding"/>
    <property type="evidence" value="ECO:0007669"/>
    <property type="project" value="InterPro"/>
</dbReference>
<evidence type="ECO:0000256" key="8">
    <source>
        <dbReference type="ARBA" id="ARBA00022989"/>
    </source>
</evidence>
<dbReference type="GO" id="GO:0005506">
    <property type="term" value="F:iron ion binding"/>
    <property type="evidence" value="ECO:0007669"/>
    <property type="project" value="InterPro"/>
</dbReference>
<dbReference type="GO" id="GO:0016020">
    <property type="term" value="C:membrane"/>
    <property type="evidence" value="ECO:0007669"/>
    <property type="project" value="UniProtKB-SubCell"/>
</dbReference>
<comment type="similarity">
    <text evidence="4">Belongs to the cytochrome P450 family.</text>
</comment>
<evidence type="ECO:0000256" key="10">
    <source>
        <dbReference type="ARBA" id="ARBA00023004"/>
    </source>
</evidence>
<evidence type="ECO:0000256" key="7">
    <source>
        <dbReference type="ARBA" id="ARBA00022723"/>
    </source>
</evidence>
<evidence type="ECO:0000256" key="12">
    <source>
        <dbReference type="ARBA" id="ARBA00023136"/>
    </source>
</evidence>
<dbReference type="Gene3D" id="1.10.630.10">
    <property type="entry name" value="Cytochrome P450"/>
    <property type="match status" value="1"/>
</dbReference>
<organism evidence="14 15">
    <name type="scientific">Piloderma croceum (strain F 1598)</name>
    <dbReference type="NCBI Taxonomy" id="765440"/>
    <lineage>
        <taxon>Eukaryota</taxon>
        <taxon>Fungi</taxon>
        <taxon>Dikarya</taxon>
        <taxon>Basidiomycota</taxon>
        <taxon>Agaricomycotina</taxon>
        <taxon>Agaricomycetes</taxon>
        <taxon>Agaricomycetidae</taxon>
        <taxon>Atheliales</taxon>
        <taxon>Atheliaceae</taxon>
        <taxon>Piloderma</taxon>
    </lineage>
</organism>
<evidence type="ECO:0008006" key="16">
    <source>
        <dbReference type="Google" id="ProtNLM"/>
    </source>
</evidence>
<evidence type="ECO:0000313" key="14">
    <source>
        <dbReference type="EMBL" id="KIM79200.1"/>
    </source>
</evidence>
<reference evidence="15" key="2">
    <citation type="submission" date="2015-01" db="EMBL/GenBank/DDBJ databases">
        <title>Evolutionary Origins and Diversification of the Mycorrhizal Mutualists.</title>
        <authorList>
            <consortium name="DOE Joint Genome Institute"/>
            <consortium name="Mycorrhizal Genomics Consortium"/>
            <person name="Kohler A."/>
            <person name="Kuo A."/>
            <person name="Nagy L.G."/>
            <person name="Floudas D."/>
            <person name="Copeland A."/>
            <person name="Barry K.W."/>
            <person name="Cichocki N."/>
            <person name="Veneault-Fourrey C."/>
            <person name="LaButti K."/>
            <person name="Lindquist E.A."/>
            <person name="Lipzen A."/>
            <person name="Lundell T."/>
            <person name="Morin E."/>
            <person name="Murat C."/>
            <person name="Riley R."/>
            <person name="Ohm R."/>
            <person name="Sun H."/>
            <person name="Tunlid A."/>
            <person name="Henrissat B."/>
            <person name="Grigoriev I.V."/>
            <person name="Hibbett D.S."/>
            <person name="Martin F."/>
        </authorList>
    </citation>
    <scope>NUCLEOTIDE SEQUENCE [LARGE SCALE GENOMIC DNA]</scope>
    <source>
        <strain evidence="15">F 1598</strain>
    </source>
</reference>
<name>A0A0C3F374_PILCF</name>
<proteinExistence type="inferred from homology"/>
<dbReference type="PRINTS" id="PR00465">
    <property type="entry name" value="EP450IV"/>
</dbReference>
<comment type="pathway">
    <text evidence="3">Secondary metabolite biosynthesis; terpenoid biosynthesis.</text>
</comment>
<dbReference type="SUPFAM" id="SSF48264">
    <property type="entry name" value="Cytochrome P450"/>
    <property type="match status" value="1"/>
</dbReference>
<comment type="subcellular location">
    <subcellularLocation>
        <location evidence="2">Membrane</location>
    </subcellularLocation>
</comment>
<reference evidence="14 15" key="1">
    <citation type="submission" date="2014-04" db="EMBL/GenBank/DDBJ databases">
        <authorList>
            <consortium name="DOE Joint Genome Institute"/>
            <person name="Kuo A."/>
            <person name="Tarkka M."/>
            <person name="Buscot F."/>
            <person name="Kohler A."/>
            <person name="Nagy L.G."/>
            <person name="Floudas D."/>
            <person name="Copeland A."/>
            <person name="Barry K.W."/>
            <person name="Cichocki N."/>
            <person name="Veneault-Fourrey C."/>
            <person name="LaButti K."/>
            <person name="Lindquist E.A."/>
            <person name="Lipzen A."/>
            <person name="Lundell T."/>
            <person name="Morin E."/>
            <person name="Murat C."/>
            <person name="Sun H."/>
            <person name="Tunlid A."/>
            <person name="Henrissat B."/>
            <person name="Grigoriev I.V."/>
            <person name="Hibbett D.S."/>
            <person name="Martin F."/>
            <person name="Nordberg H.P."/>
            <person name="Cantor M.N."/>
            <person name="Hua S.X."/>
        </authorList>
    </citation>
    <scope>NUCLEOTIDE SEQUENCE [LARGE SCALE GENOMIC DNA]</scope>
    <source>
        <strain evidence="14 15">F 1598</strain>
    </source>
</reference>
<dbReference type="AlphaFoldDB" id="A0A0C3F374"/>
<dbReference type="InterPro" id="IPR050121">
    <property type="entry name" value="Cytochrome_P450_monoxygenase"/>
</dbReference>